<evidence type="ECO:0000313" key="3">
    <source>
        <dbReference type="Proteomes" id="UP000832097"/>
    </source>
</evidence>
<feature type="transmembrane region" description="Helical" evidence="1">
    <location>
        <begin position="12"/>
        <end position="34"/>
    </location>
</feature>
<dbReference type="RefSeq" id="WP_243554936.1">
    <property type="nucleotide sequence ID" value="NZ_CP094528.1"/>
</dbReference>
<keyword evidence="1" id="KW-0812">Transmembrane</keyword>
<sequence length="119" mass="12772">MRLDDPQMNKTLITLGFLILILGAIVGDIVLSVVRPEALDTFNGSVVTILGVGTAAVVTFYGLGTQGEKLKKIESNTNGTLSTLVEENKRLTLLLQERGVDTTEIQVQHSADDPGRHVA</sequence>
<dbReference type="EMBL" id="CP094528">
    <property type="protein sequence ID" value="UOE43751.1"/>
    <property type="molecule type" value="Genomic_DNA"/>
</dbReference>
<keyword evidence="1" id="KW-1133">Transmembrane helix</keyword>
<organism evidence="2 3">
    <name type="scientific">Agromyces larvae</name>
    <dbReference type="NCBI Taxonomy" id="2929802"/>
    <lineage>
        <taxon>Bacteria</taxon>
        <taxon>Bacillati</taxon>
        <taxon>Actinomycetota</taxon>
        <taxon>Actinomycetes</taxon>
        <taxon>Micrococcales</taxon>
        <taxon>Microbacteriaceae</taxon>
        <taxon>Agromyces</taxon>
    </lineage>
</organism>
<accession>A0ABY4C1C6</accession>
<evidence type="ECO:0000256" key="1">
    <source>
        <dbReference type="SAM" id="Phobius"/>
    </source>
</evidence>
<reference evidence="2 3" key="1">
    <citation type="submission" date="2022-03" db="EMBL/GenBank/DDBJ databases">
        <title>Mucilaginibacter sp. isolated from the gut of Protaetia brevitarsis seulensis larvae.</title>
        <authorList>
            <person name="Won M."/>
            <person name="Kim S.-J."/>
            <person name="Kwon S.-W."/>
        </authorList>
    </citation>
    <scope>NUCLEOTIDE SEQUENCE [LARGE SCALE GENOMIC DNA]</scope>
    <source>
        <strain evidence="2 3">CFWR-12</strain>
    </source>
</reference>
<proteinExistence type="predicted"/>
<gene>
    <name evidence="2" type="ORF">MTO99_16505</name>
</gene>
<name>A0ABY4C1C6_9MICO</name>
<keyword evidence="3" id="KW-1185">Reference proteome</keyword>
<keyword evidence="1" id="KW-0472">Membrane</keyword>
<feature type="transmembrane region" description="Helical" evidence="1">
    <location>
        <begin position="46"/>
        <end position="63"/>
    </location>
</feature>
<dbReference type="Proteomes" id="UP000832097">
    <property type="component" value="Chromosome"/>
</dbReference>
<protein>
    <submittedName>
        <fullName evidence="2">Uncharacterized protein</fullName>
    </submittedName>
</protein>
<evidence type="ECO:0000313" key="2">
    <source>
        <dbReference type="EMBL" id="UOE43751.1"/>
    </source>
</evidence>